<proteinExistence type="predicted"/>
<sequence>MIKTVAVDTNVLLDYLFKREPNFNKSFKLIEDCLAEKVRIFIPNIVFPEIEWVLRSFYKQPKEFIIEFLEGIIVIEGVLTEDKTTMQRALNLYRQFNVKFSDSIILIQIQNFNPDEFLTFDEDLKKLYQKSLKN</sequence>
<protein>
    <recommendedName>
        <fullName evidence="1">PIN domain-containing protein</fullName>
    </recommendedName>
</protein>
<dbReference type="InterPro" id="IPR029060">
    <property type="entry name" value="PIN-like_dom_sf"/>
</dbReference>
<reference evidence="2 3" key="1">
    <citation type="journal article" date="2016" name="Nat. Commun.">
        <title>Thousands of microbial genomes shed light on interconnected biogeochemical processes in an aquifer system.</title>
        <authorList>
            <person name="Anantharaman K."/>
            <person name="Brown C.T."/>
            <person name="Hug L.A."/>
            <person name="Sharon I."/>
            <person name="Castelle C.J."/>
            <person name="Probst A.J."/>
            <person name="Thomas B.C."/>
            <person name="Singh A."/>
            <person name="Wilkins M.J."/>
            <person name="Karaoz U."/>
            <person name="Brodie E.L."/>
            <person name="Williams K.H."/>
            <person name="Hubbard S.S."/>
            <person name="Banfield J.F."/>
        </authorList>
    </citation>
    <scope>NUCLEOTIDE SEQUENCE [LARGE SCALE GENOMIC DNA]</scope>
</reference>
<dbReference type="Pfam" id="PF01850">
    <property type="entry name" value="PIN"/>
    <property type="match status" value="1"/>
</dbReference>
<accession>A0A1F5KDK3</accession>
<evidence type="ECO:0000259" key="1">
    <source>
        <dbReference type="Pfam" id="PF01850"/>
    </source>
</evidence>
<dbReference type="AlphaFoldDB" id="A0A1F5KDK3"/>
<organism evidence="2 3">
    <name type="scientific">Candidatus Daviesbacteria bacterium RIFCSPHIGHO2_12_FULL_37_11</name>
    <dbReference type="NCBI Taxonomy" id="1797777"/>
    <lineage>
        <taxon>Bacteria</taxon>
        <taxon>Candidatus Daviesiibacteriota</taxon>
    </lineage>
</organism>
<dbReference type="EMBL" id="MFDE01000015">
    <property type="protein sequence ID" value="OGE38671.1"/>
    <property type="molecule type" value="Genomic_DNA"/>
</dbReference>
<evidence type="ECO:0000313" key="2">
    <source>
        <dbReference type="EMBL" id="OGE38671.1"/>
    </source>
</evidence>
<dbReference type="SUPFAM" id="SSF88723">
    <property type="entry name" value="PIN domain-like"/>
    <property type="match status" value="1"/>
</dbReference>
<gene>
    <name evidence="2" type="ORF">A3F00_00790</name>
</gene>
<dbReference type="InterPro" id="IPR002716">
    <property type="entry name" value="PIN_dom"/>
</dbReference>
<dbReference type="Proteomes" id="UP000176527">
    <property type="component" value="Unassembled WGS sequence"/>
</dbReference>
<evidence type="ECO:0000313" key="3">
    <source>
        <dbReference type="Proteomes" id="UP000176527"/>
    </source>
</evidence>
<feature type="domain" description="PIN" evidence="1">
    <location>
        <begin position="6"/>
        <end position="128"/>
    </location>
</feature>
<dbReference type="PANTHER" id="PTHR39664">
    <property type="match status" value="1"/>
</dbReference>
<comment type="caution">
    <text evidence="2">The sequence shown here is derived from an EMBL/GenBank/DDBJ whole genome shotgun (WGS) entry which is preliminary data.</text>
</comment>
<dbReference type="PANTHER" id="PTHR39664:SF2">
    <property type="entry name" value="NUCLEIC ACID-BINDING PROTEIN, CONTAINING PIN DOMAIN-RELATED"/>
    <property type="match status" value="1"/>
</dbReference>
<name>A0A1F5KDK3_9BACT</name>
<dbReference type="Gene3D" id="3.40.50.1010">
    <property type="entry name" value="5'-nuclease"/>
    <property type="match status" value="1"/>
</dbReference>